<sequence>MEHHCCPIDDRSRVGHALPTRQLAQLARALADETRLEILTLLVEQNQPICVCHLVERVPVGQPTVSHHLRLLRQAGLVTVERRGTWAYYQATPLARLLLERLSEAIHWPVMA</sequence>
<dbReference type="PANTHER" id="PTHR33154">
    <property type="entry name" value="TRANSCRIPTIONAL REGULATOR, ARSR FAMILY"/>
    <property type="match status" value="1"/>
</dbReference>
<dbReference type="OrthoDB" id="9798835at2"/>
<dbReference type="PROSITE" id="PS50987">
    <property type="entry name" value="HTH_ARSR_2"/>
    <property type="match status" value="1"/>
</dbReference>
<dbReference type="InterPro" id="IPR011991">
    <property type="entry name" value="ArsR-like_HTH"/>
</dbReference>
<dbReference type="NCBIfam" id="NF033788">
    <property type="entry name" value="HTH_metalloreg"/>
    <property type="match status" value="1"/>
</dbReference>
<evidence type="ECO:0000313" key="5">
    <source>
        <dbReference type="EMBL" id="ACM06312.1"/>
    </source>
</evidence>
<dbReference type="STRING" id="309801.trd_0075"/>
<dbReference type="HOGENOM" id="CLU_097806_3_2_0"/>
<dbReference type="RefSeq" id="WP_012641489.1">
    <property type="nucleotide sequence ID" value="NC_011959.1"/>
</dbReference>
<dbReference type="InterPro" id="IPR036388">
    <property type="entry name" value="WH-like_DNA-bd_sf"/>
</dbReference>
<dbReference type="KEGG" id="tro:trd_0075"/>
<dbReference type="InterPro" id="IPR051081">
    <property type="entry name" value="HTH_MetalResp_TranReg"/>
</dbReference>
<dbReference type="Gene3D" id="1.10.10.10">
    <property type="entry name" value="Winged helix-like DNA-binding domain superfamily/Winged helix DNA-binding domain"/>
    <property type="match status" value="1"/>
</dbReference>
<evidence type="ECO:0000313" key="6">
    <source>
        <dbReference type="Proteomes" id="UP000000447"/>
    </source>
</evidence>
<proteinExistence type="predicted"/>
<feature type="domain" description="HTH arsR-type" evidence="4">
    <location>
        <begin position="15"/>
        <end position="112"/>
    </location>
</feature>
<dbReference type="SMART" id="SM00418">
    <property type="entry name" value="HTH_ARSR"/>
    <property type="match status" value="1"/>
</dbReference>
<dbReference type="GO" id="GO:0003700">
    <property type="term" value="F:DNA-binding transcription factor activity"/>
    <property type="evidence" value="ECO:0007669"/>
    <property type="project" value="InterPro"/>
</dbReference>
<evidence type="ECO:0000256" key="3">
    <source>
        <dbReference type="ARBA" id="ARBA00023163"/>
    </source>
</evidence>
<evidence type="ECO:0000259" key="4">
    <source>
        <dbReference type="PROSITE" id="PS50987"/>
    </source>
</evidence>
<dbReference type="eggNOG" id="COG0640">
    <property type="taxonomic scope" value="Bacteria"/>
</dbReference>
<dbReference type="InterPro" id="IPR036390">
    <property type="entry name" value="WH_DNA-bd_sf"/>
</dbReference>
<keyword evidence="2" id="KW-0238">DNA-binding</keyword>
<protein>
    <submittedName>
        <fullName evidence="5">Putative arsenic-efflux pump regulatory protein</fullName>
    </submittedName>
</protein>
<dbReference type="GO" id="GO:0003677">
    <property type="term" value="F:DNA binding"/>
    <property type="evidence" value="ECO:0007669"/>
    <property type="project" value="UniProtKB-KW"/>
</dbReference>
<dbReference type="CDD" id="cd00090">
    <property type="entry name" value="HTH_ARSR"/>
    <property type="match status" value="1"/>
</dbReference>
<keyword evidence="1" id="KW-0805">Transcription regulation</keyword>
<evidence type="ECO:0000256" key="2">
    <source>
        <dbReference type="ARBA" id="ARBA00023125"/>
    </source>
</evidence>
<dbReference type="Proteomes" id="UP000000447">
    <property type="component" value="Chromosome"/>
</dbReference>
<dbReference type="InterPro" id="IPR001845">
    <property type="entry name" value="HTH_ArsR_DNA-bd_dom"/>
</dbReference>
<keyword evidence="3" id="KW-0804">Transcription</keyword>
<dbReference type="SUPFAM" id="SSF46785">
    <property type="entry name" value="Winged helix' DNA-binding domain"/>
    <property type="match status" value="1"/>
</dbReference>
<dbReference type="AlphaFoldDB" id="B9L293"/>
<reference evidence="5 6" key="1">
    <citation type="journal article" date="2009" name="PLoS ONE">
        <title>Complete genome sequence of the aerobic CO-oxidizing thermophile Thermomicrobium roseum.</title>
        <authorList>
            <person name="Wu D."/>
            <person name="Raymond J."/>
            <person name="Wu M."/>
            <person name="Chatterji S."/>
            <person name="Ren Q."/>
            <person name="Graham J.E."/>
            <person name="Bryant D.A."/>
            <person name="Robb F."/>
            <person name="Colman A."/>
            <person name="Tallon L.J."/>
            <person name="Badger J.H."/>
            <person name="Madupu R."/>
            <person name="Ward N.L."/>
            <person name="Eisen J.A."/>
        </authorList>
    </citation>
    <scope>NUCLEOTIDE SEQUENCE [LARGE SCALE GENOMIC DNA]</scope>
    <source>
        <strain evidence="6">ATCC 27502 / DSM 5159 / P-2</strain>
    </source>
</reference>
<gene>
    <name evidence="5" type="ordered locus">trd_0075</name>
</gene>
<keyword evidence="6" id="KW-1185">Reference proteome</keyword>
<organism evidence="5 6">
    <name type="scientific">Thermomicrobium roseum (strain ATCC 27502 / DSM 5159 / P-2)</name>
    <dbReference type="NCBI Taxonomy" id="309801"/>
    <lineage>
        <taxon>Bacteria</taxon>
        <taxon>Pseudomonadati</taxon>
        <taxon>Thermomicrobiota</taxon>
        <taxon>Thermomicrobia</taxon>
        <taxon>Thermomicrobiales</taxon>
        <taxon>Thermomicrobiaceae</taxon>
        <taxon>Thermomicrobium</taxon>
    </lineage>
</organism>
<dbReference type="EMBL" id="CP001275">
    <property type="protein sequence ID" value="ACM06312.1"/>
    <property type="molecule type" value="Genomic_DNA"/>
</dbReference>
<accession>B9L293</accession>
<name>B9L293_THERP</name>
<evidence type="ECO:0000256" key="1">
    <source>
        <dbReference type="ARBA" id="ARBA00023015"/>
    </source>
</evidence>
<dbReference type="Pfam" id="PF01022">
    <property type="entry name" value="HTH_5"/>
    <property type="match status" value="1"/>
</dbReference>
<dbReference type="PANTHER" id="PTHR33154:SF18">
    <property type="entry name" value="ARSENICAL RESISTANCE OPERON REPRESSOR"/>
    <property type="match status" value="1"/>
</dbReference>
<dbReference type="PRINTS" id="PR00778">
    <property type="entry name" value="HTHARSR"/>
</dbReference>